<dbReference type="Pfam" id="PF01555">
    <property type="entry name" value="N6_N4_Mtase"/>
    <property type="match status" value="1"/>
</dbReference>
<feature type="compositionally biased region" description="Basic residues" evidence="3">
    <location>
        <begin position="1"/>
        <end position="10"/>
    </location>
</feature>
<keyword evidence="2" id="KW-0808">Transferase</keyword>
<feature type="domain" description="DNA methylase N-4/N-6" evidence="4">
    <location>
        <begin position="48"/>
        <end position="242"/>
    </location>
</feature>
<dbReference type="InterPro" id="IPR029063">
    <property type="entry name" value="SAM-dependent_MTases_sf"/>
</dbReference>
<reference evidence="5" key="1">
    <citation type="journal article" date="2014" name="Front. Microbiol.">
        <title>High frequency of phylogenetically diverse reductive dehalogenase-homologous genes in deep subseafloor sedimentary metagenomes.</title>
        <authorList>
            <person name="Kawai M."/>
            <person name="Futagami T."/>
            <person name="Toyoda A."/>
            <person name="Takaki Y."/>
            <person name="Nishi S."/>
            <person name="Hori S."/>
            <person name="Arai W."/>
            <person name="Tsubouchi T."/>
            <person name="Morono Y."/>
            <person name="Uchiyama I."/>
            <person name="Ito T."/>
            <person name="Fujiyama A."/>
            <person name="Inagaki F."/>
            <person name="Takami H."/>
        </authorList>
    </citation>
    <scope>NUCLEOTIDE SEQUENCE</scope>
    <source>
        <strain evidence="5">Expedition CK06-06</strain>
    </source>
</reference>
<accession>X1NW83</accession>
<dbReference type="GO" id="GO:0008170">
    <property type="term" value="F:N-methyltransferase activity"/>
    <property type="evidence" value="ECO:0007669"/>
    <property type="project" value="InterPro"/>
</dbReference>
<sequence length="294" mass="33621">LTHHQHRHGGPKVDSESAYDRPSRDESEKVKDTTTNFCSKCGAWYGQLGLEPHPNMYIDHLVMICREIRRVLKKSGSFYLNLGDTYCGSGCGTNDYRTEKSKSIQGIGKNKNLYKTGGISAKLKYDSCWLQPKQLMLMSSRVAIALQDDGWILRNDIIWHKPNPMPSSVKDRLNNTFEHVFHFVKSKKYYYDLDAIRIPHKTESLKRAEYGFNVIPRAWEQEVIPVSGGKNVNIDCHPAGKNPGDIVSTIDLESLKEYCLSEYKKTEKRRTAYRHKIGEATPQSFKSASEWNKG</sequence>
<feature type="compositionally biased region" description="Basic and acidic residues" evidence="3">
    <location>
        <begin position="11"/>
        <end position="31"/>
    </location>
</feature>
<evidence type="ECO:0000313" key="5">
    <source>
        <dbReference type="EMBL" id="GAI31025.1"/>
    </source>
</evidence>
<dbReference type="InterPro" id="IPR002941">
    <property type="entry name" value="DNA_methylase_N4/N6"/>
</dbReference>
<keyword evidence="1" id="KW-0489">Methyltransferase</keyword>
<name>X1NW83_9ZZZZ</name>
<gene>
    <name evidence="5" type="ORF">S06H3_26748</name>
</gene>
<dbReference type="AlphaFoldDB" id="X1NW83"/>
<comment type="caution">
    <text evidence="5">The sequence shown here is derived from an EMBL/GenBank/DDBJ whole genome shotgun (WGS) entry which is preliminary data.</text>
</comment>
<evidence type="ECO:0000259" key="4">
    <source>
        <dbReference type="Pfam" id="PF01555"/>
    </source>
</evidence>
<protein>
    <recommendedName>
        <fullName evidence="4">DNA methylase N-4/N-6 domain-containing protein</fullName>
    </recommendedName>
</protein>
<proteinExistence type="predicted"/>
<evidence type="ECO:0000256" key="2">
    <source>
        <dbReference type="ARBA" id="ARBA00022679"/>
    </source>
</evidence>
<feature type="region of interest" description="Disordered" evidence="3">
    <location>
        <begin position="1"/>
        <end position="31"/>
    </location>
</feature>
<feature type="non-terminal residue" evidence="5">
    <location>
        <position position="1"/>
    </location>
</feature>
<dbReference type="GO" id="GO:0032259">
    <property type="term" value="P:methylation"/>
    <property type="evidence" value="ECO:0007669"/>
    <property type="project" value="UniProtKB-KW"/>
</dbReference>
<dbReference type="SUPFAM" id="SSF53335">
    <property type="entry name" value="S-adenosyl-L-methionine-dependent methyltransferases"/>
    <property type="match status" value="1"/>
</dbReference>
<dbReference type="Gene3D" id="3.40.50.150">
    <property type="entry name" value="Vaccinia Virus protein VP39"/>
    <property type="match status" value="1"/>
</dbReference>
<dbReference type="GO" id="GO:0003677">
    <property type="term" value="F:DNA binding"/>
    <property type="evidence" value="ECO:0007669"/>
    <property type="project" value="InterPro"/>
</dbReference>
<evidence type="ECO:0000256" key="1">
    <source>
        <dbReference type="ARBA" id="ARBA00022603"/>
    </source>
</evidence>
<feature type="non-terminal residue" evidence="5">
    <location>
        <position position="294"/>
    </location>
</feature>
<evidence type="ECO:0000256" key="3">
    <source>
        <dbReference type="SAM" id="MobiDB-lite"/>
    </source>
</evidence>
<dbReference type="EMBL" id="BARV01015483">
    <property type="protein sequence ID" value="GAI31025.1"/>
    <property type="molecule type" value="Genomic_DNA"/>
</dbReference>
<organism evidence="5">
    <name type="scientific">marine sediment metagenome</name>
    <dbReference type="NCBI Taxonomy" id="412755"/>
    <lineage>
        <taxon>unclassified sequences</taxon>
        <taxon>metagenomes</taxon>
        <taxon>ecological metagenomes</taxon>
    </lineage>
</organism>